<evidence type="ECO:0000313" key="1">
    <source>
        <dbReference type="EMBL" id="GFJ83567.1"/>
    </source>
</evidence>
<evidence type="ECO:0000313" key="2">
    <source>
        <dbReference type="Proteomes" id="UP000482800"/>
    </source>
</evidence>
<dbReference type="Proteomes" id="UP000482800">
    <property type="component" value="Unassembled WGS sequence"/>
</dbReference>
<sequence>MGRPRPTGRPRVLVAVAVEAEQIAAQARLGKGEQPDALGAGRGDEPFDGAEVVFEVAAELLGDGGNP</sequence>
<reference evidence="1 2" key="1">
    <citation type="submission" date="2020-03" db="EMBL/GenBank/DDBJ databases">
        <title>Whole genome shotgun sequence of Phytohabitans houttuyneae NBRC 108639.</title>
        <authorList>
            <person name="Komaki H."/>
            <person name="Tamura T."/>
        </authorList>
    </citation>
    <scope>NUCLEOTIDE SEQUENCE [LARGE SCALE GENOMIC DNA]</scope>
    <source>
        <strain evidence="1 2">NBRC 108639</strain>
    </source>
</reference>
<accession>A0A6V8KP72</accession>
<dbReference type="EMBL" id="BLPF01000003">
    <property type="protein sequence ID" value="GFJ83567.1"/>
    <property type="molecule type" value="Genomic_DNA"/>
</dbReference>
<comment type="caution">
    <text evidence="1">The sequence shown here is derived from an EMBL/GenBank/DDBJ whole genome shotgun (WGS) entry which is preliminary data.</text>
</comment>
<protein>
    <submittedName>
        <fullName evidence="1">Uncharacterized protein</fullName>
    </submittedName>
</protein>
<gene>
    <name evidence="1" type="ORF">Phou_077470</name>
</gene>
<keyword evidence="2" id="KW-1185">Reference proteome</keyword>
<reference evidence="1 2" key="2">
    <citation type="submission" date="2020-03" db="EMBL/GenBank/DDBJ databases">
        <authorList>
            <person name="Ichikawa N."/>
            <person name="Kimura A."/>
            <person name="Kitahashi Y."/>
            <person name="Uohara A."/>
        </authorList>
    </citation>
    <scope>NUCLEOTIDE SEQUENCE [LARGE SCALE GENOMIC DNA]</scope>
    <source>
        <strain evidence="1 2">NBRC 108639</strain>
    </source>
</reference>
<dbReference type="AlphaFoldDB" id="A0A6V8KP72"/>
<organism evidence="1 2">
    <name type="scientific">Phytohabitans houttuyneae</name>
    <dbReference type="NCBI Taxonomy" id="1076126"/>
    <lineage>
        <taxon>Bacteria</taxon>
        <taxon>Bacillati</taxon>
        <taxon>Actinomycetota</taxon>
        <taxon>Actinomycetes</taxon>
        <taxon>Micromonosporales</taxon>
        <taxon>Micromonosporaceae</taxon>
    </lineage>
</organism>
<proteinExistence type="predicted"/>
<name>A0A6V8KP72_9ACTN</name>